<gene>
    <name evidence="2" type="ORF">WKW77_19940</name>
</gene>
<protein>
    <submittedName>
        <fullName evidence="2">Uncharacterized protein</fullName>
    </submittedName>
</protein>
<keyword evidence="3" id="KW-1185">Reference proteome</keyword>
<dbReference type="RefSeq" id="WP_340358605.1">
    <property type="nucleotide sequence ID" value="NZ_JBBKZU010000008.1"/>
</dbReference>
<reference evidence="2 3" key="1">
    <citation type="submission" date="2024-03" db="EMBL/GenBank/DDBJ databases">
        <title>Novel species of the genus Variovorax.</title>
        <authorList>
            <person name="Liu Q."/>
            <person name="Xin Y.-H."/>
        </authorList>
    </citation>
    <scope>NUCLEOTIDE SEQUENCE [LARGE SCALE GENOMIC DNA]</scope>
    <source>
        <strain evidence="2 3">KACC 18899</strain>
    </source>
</reference>
<dbReference type="PROSITE" id="PS51257">
    <property type="entry name" value="PROKAR_LIPOPROTEIN"/>
    <property type="match status" value="1"/>
</dbReference>
<keyword evidence="1" id="KW-0732">Signal</keyword>
<organism evidence="2 3">
    <name type="scientific">Variovorax ureilyticus</name>
    <dbReference type="NCBI Taxonomy" id="1836198"/>
    <lineage>
        <taxon>Bacteria</taxon>
        <taxon>Pseudomonadati</taxon>
        <taxon>Pseudomonadota</taxon>
        <taxon>Betaproteobacteria</taxon>
        <taxon>Burkholderiales</taxon>
        <taxon>Comamonadaceae</taxon>
        <taxon>Variovorax</taxon>
    </lineage>
</organism>
<evidence type="ECO:0000313" key="3">
    <source>
        <dbReference type="Proteomes" id="UP001365846"/>
    </source>
</evidence>
<sequence length="83" mass="8557">MRSLLLAVLALMSGCAELGKPAGSALEPPLMGHYCDAPVDGACLGCEIRCPYQQRASCKTGVTTRVAGNPQGVCTRGAVCECK</sequence>
<name>A0ABU8VI79_9BURK</name>
<feature type="signal peptide" evidence="1">
    <location>
        <begin position="1"/>
        <end position="18"/>
    </location>
</feature>
<feature type="chain" id="PRO_5045727261" evidence="1">
    <location>
        <begin position="19"/>
        <end position="83"/>
    </location>
</feature>
<comment type="caution">
    <text evidence="2">The sequence shown here is derived from an EMBL/GenBank/DDBJ whole genome shotgun (WGS) entry which is preliminary data.</text>
</comment>
<proteinExistence type="predicted"/>
<dbReference type="EMBL" id="JBBKZU010000008">
    <property type="protein sequence ID" value="MEJ8813369.1"/>
    <property type="molecule type" value="Genomic_DNA"/>
</dbReference>
<dbReference type="Proteomes" id="UP001365846">
    <property type="component" value="Unassembled WGS sequence"/>
</dbReference>
<evidence type="ECO:0000256" key="1">
    <source>
        <dbReference type="SAM" id="SignalP"/>
    </source>
</evidence>
<accession>A0ABU8VI79</accession>
<evidence type="ECO:0000313" key="2">
    <source>
        <dbReference type="EMBL" id="MEJ8813369.1"/>
    </source>
</evidence>